<feature type="region of interest" description="Disordered" evidence="8">
    <location>
        <begin position="268"/>
        <end position="293"/>
    </location>
</feature>
<dbReference type="CDD" id="cd02859">
    <property type="entry name" value="E_set_AMPKbeta_like_N"/>
    <property type="match status" value="1"/>
</dbReference>
<feature type="domain" description="Association with the SNF1 complex (ASC)" evidence="9">
    <location>
        <begin position="193"/>
        <end position="274"/>
    </location>
</feature>
<evidence type="ECO:0000256" key="6">
    <source>
        <dbReference type="ARBA" id="ARBA00025180"/>
    </source>
</evidence>
<dbReference type="AlphaFoldDB" id="A0A0K8TIP7"/>
<dbReference type="PANTHER" id="PTHR10343:SF84">
    <property type="entry name" value="5'-AMP-ACTIVATED PROTEIN KINASE SUBUNIT BETA-1"/>
    <property type="match status" value="1"/>
</dbReference>
<reference evidence="10" key="1">
    <citation type="submission" date="2014-09" db="EMBL/GenBank/DDBJ databases">
        <authorList>
            <person name="Magalhaes I.L.F."/>
            <person name="Oliveira U."/>
            <person name="Santos F.R."/>
            <person name="Vidigal T.H.D.A."/>
            <person name="Brescovit A.D."/>
            <person name="Santos A.J."/>
        </authorList>
    </citation>
    <scope>NUCLEOTIDE SEQUENCE</scope>
</reference>
<keyword evidence="2" id="KW-0444">Lipid biosynthesis</keyword>
<sequence length="293" mass="32797">MGNAGSSGRDRQKNNTSLDVQTPTTSIRDDTNHIFVFEKNRRGTLDYQSSQDEEGPCYTKEMDKTHVDTGYARRQRSNTVSEGSQVNEKVFPTVFKWNGGGRDVMISGTFTNWKSIPMVKSHQDFVTIIDLPEGDHQFKFFVDGQWRHDPVHDIVDNDLGTKNNLISVKNTDFEVFQALAMDSKSTSVRKGQTDPQDLEYGQDIPVAKPWEKPSGPPILPPHLLQIILNQDVPISGEPTVRPEPNHVMLNHLYALAIKEGVLVLSATQRSGKNTSPPSSTNPFKMSIPNQHCP</sequence>
<name>A0A0K8TIP7_LYGHE</name>
<dbReference type="Pfam" id="PF04739">
    <property type="entry name" value="AMPKBI"/>
    <property type="match status" value="1"/>
</dbReference>
<dbReference type="PANTHER" id="PTHR10343">
    <property type="entry name" value="5'-AMP-ACTIVATED PROTEIN KINASE , BETA SUBUNIT"/>
    <property type="match status" value="1"/>
</dbReference>
<dbReference type="Pfam" id="PF16561">
    <property type="entry name" value="AMPK1_CBM"/>
    <property type="match status" value="1"/>
</dbReference>
<keyword evidence="4" id="KW-0276">Fatty acid metabolism</keyword>
<dbReference type="Gene3D" id="6.20.250.60">
    <property type="match status" value="1"/>
</dbReference>
<dbReference type="InterPro" id="IPR014756">
    <property type="entry name" value="Ig_E-set"/>
</dbReference>
<evidence type="ECO:0000256" key="4">
    <source>
        <dbReference type="ARBA" id="ARBA00022832"/>
    </source>
</evidence>
<keyword evidence="3" id="KW-0597">Phosphoprotein</keyword>
<comment type="similarity">
    <text evidence="1">Belongs to the 5'-AMP-activated protein kinase beta subunit family.</text>
</comment>
<evidence type="ECO:0000256" key="8">
    <source>
        <dbReference type="SAM" id="MobiDB-lite"/>
    </source>
</evidence>
<dbReference type="InterPro" id="IPR013783">
    <property type="entry name" value="Ig-like_fold"/>
</dbReference>
<dbReference type="EMBL" id="GBRD01000540">
    <property type="protein sequence ID" value="JAG65281.1"/>
    <property type="molecule type" value="Transcribed_RNA"/>
</dbReference>
<dbReference type="GO" id="GO:0005737">
    <property type="term" value="C:cytoplasm"/>
    <property type="evidence" value="ECO:0007669"/>
    <property type="project" value="TreeGrafter"/>
</dbReference>
<evidence type="ECO:0000313" key="10">
    <source>
        <dbReference type="EMBL" id="JAG65281.1"/>
    </source>
</evidence>
<dbReference type="InterPro" id="IPR032640">
    <property type="entry name" value="AMPK1_CBM"/>
</dbReference>
<dbReference type="GO" id="GO:0019901">
    <property type="term" value="F:protein kinase binding"/>
    <property type="evidence" value="ECO:0007669"/>
    <property type="project" value="TreeGrafter"/>
</dbReference>
<comment type="function">
    <text evidence="6">Non-catalytic subunit of AMP-activated protein kinase (AMPK), an energy sensor protein kinase that plays a key role in regulating cellular energy metabolism. In response to reduction of intracellular ATP levels, AMPK activates energy-producing pathways and inhibits energy-consuming processes: inhibits protein, carbohydrate and lipid biosynthesis, as well as cell growth and proliferation. AMPK acts via direct phosphorylation of metabolic enzymes, and by longer-term effects via phosphorylation of transcription regulators. Also acts as a regulator of cellular polarity by remodeling the actin cytoskeleton; probably by indirectly activating myosin. Beta non-catalytic subunit acts as a scaffold on which the AMPK complex assembles, via its C-terminus that bridges alpha (PRKAA1 or PRKAA2) and gamma subunits (PRKAG1, PRKAG2 or PRKAG3).</text>
</comment>
<evidence type="ECO:0000259" key="9">
    <source>
        <dbReference type="SMART" id="SM01010"/>
    </source>
</evidence>
<evidence type="ECO:0000256" key="7">
    <source>
        <dbReference type="ARBA" id="ARBA00040010"/>
    </source>
</evidence>
<proteinExistence type="inferred from homology"/>
<dbReference type="InterPro" id="IPR006828">
    <property type="entry name" value="ASC_dom"/>
</dbReference>
<organism evidence="10">
    <name type="scientific">Lygus hesperus</name>
    <name type="common">Western plant bug</name>
    <dbReference type="NCBI Taxonomy" id="30085"/>
    <lineage>
        <taxon>Eukaryota</taxon>
        <taxon>Metazoa</taxon>
        <taxon>Ecdysozoa</taxon>
        <taxon>Arthropoda</taxon>
        <taxon>Hexapoda</taxon>
        <taxon>Insecta</taxon>
        <taxon>Pterygota</taxon>
        <taxon>Neoptera</taxon>
        <taxon>Paraneoptera</taxon>
        <taxon>Hemiptera</taxon>
        <taxon>Heteroptera</taxon>
        <taxon>Panheteroptera</taxon>
        <taxon>Cimicomorpha</taxon>
        <taxon>Miridae</taxon>
        <taxon>Mirini</taxon>
        <taxon>Lygus</taxon>
    </lineage>
</organism>
<accession>A0A0K8TIP7</accession>
<dbReference type="SUPFAM" id="SSF160219">
    <property type="entry name" value="AMPKBI-like"/>
    <property type="match status" value="1"/>
</dbReference>
<dbReference type="InterPro" id="IPR037256">
    <property type="entry name" value="ASC_dom_sf"/>
</dbReference>
<feature type="region of interest" description="Disordered" evidence="8">
    <location>
        <begin position="1"/>
        <end position="31"/>
    </location>
</feature>
<dbReference type="Gene3D" id="2.60.40.10">
    <property type="entry name" value="Immunoglobulins"/>
    <property type="match status" value="1"/>
</dbReference>
<evidence type="ECO:0000256" key="3">
    <source>
        <dbReference type="ARBA" id="ARBA00022553"/>
    </source>
</evidence>
<dbReference type="SMART" id="SM01010">
    <property type="entry name" value="AMPKBI"/>
    <property type="match status" value="1"/>
</dbReference>
<dbReference type="GO" id="GO:0006631">
    <property type="term" value="P:fatty acid metabolic process"/>
    <property type="evidence" value="ECO:0007669"/>
    <property type="project" value="UniProtKB-KW"/>
</dbReference>
<dbReference type="FunFam" id="2.60.40.10:FF:000139">
    <property type="entry name" value="Protein kinase AMP-activated non-catalytic subunit beta 1"/>
    <property type="match status" value="1"/>
</dbReference>
<keyword evidence="5" id="KW-0443">Lipid metabolism</keyword>
<protein>
    <recommendedName>
        <fullName evidence="7">5'-AMP-activated protein kinase subunit beta-1</fullName>
    </recommendedName>
</protein>
<dbReference type="SUPFAM" id="SSF81296">
    <property type="entry name" value="E set domains"/>
    <property type="match status" value="1"/>
</dbReference>
<dbReference type="GO" id="GO:0007165">
    <property type="term" value="P:signal transduction"/>
    <property type="evidence" value="ECO:0007669"/>
    <property type="project" value="TreeGrafter"/>
</dbReference>
<evidence type="ECO:0000256" key="5">
    <source>
        <dbReference type="ARBA" id="ARBA00023098"/>
    </source>
</evidence>
<dbReference type="GO" id="GO:0005634">
    <property type="term" value="C:nucleus"/>
    <property type="evidence" value="ECO:0007669"/>
    <property type="project" value="TreeGrafter"/>
</dbReference>
<evidence type="ECO:0000256" key="1">
    <source>
        <dbReference type="ARBA" id="ARBA00010926"/>
    </source>
</evidence>
<evidence type="ECO:0000256" key="2">
    <source>
        <dbReference type="ARBA" id="ARBA00022516"/>
    </source>
</evidence>
<feature type="compositionally biased region" description="Polar residues" evidence="8">
    <location>
        <begin position="14"/>
        <end position="26"/>
    </location>
</feature>
<dbReference type="InterPro" id="IPR050827">
    <property type="entry name" value="CRP1_MDG1_kinase"/>
</dbReference>
<dbReference type="GO" id="GO:0031588">
    <property type="term" value="C:nucleotide-activated protein kinase complex"/>
    <property type="evidence" value="ECO:0007669"/>
    <property type="project" value="TreeGrafter"/>
</dbReference>